<comment type="caution">
    <text evidence="2">The sequence shown here is derived from an EMBL/GenBank/DDBJ whole genome shotgun (WGS) entry which is preliminary data.</text>
</comment>
<dbReference type="InterPro" id="IPR015035">
    <property type="entry name" value="DUF1918"/>
</dbReference>
<dbReference type="SUPFAM" id="SSF50118">
    <property type="entry name" value="Cell growth inhibitor/plasmid maintenance toxic component"/>
    <property type="match status" value="1"/>
</dbReference>
<dbReference type="Proteomes" id="UP000262172">
    <property type="component" value="Unassembled WGS sequence"/>
</dbReference>
<dbReference type="Pfam" id="PF08940">
    <property type="entry name" value="DUF1918"/>
    <property type="match status" value="1"/>
</dbReference>
<dbReference type="AlphaFoldDB" id="A0A371NX51"/>
<protein>
    <submittedName>
        <fullName evidence="2">DUF1918 domain-containing protein</fullName>
    </submittedName>
</protein>
<sequence length="61" mass="6630">MELVAGSRIVIHGAKVGDTERHGEVIEVRGDSGGPPYFVRFDDGHESLVFPGPDCEIEHRG</sequence>
<dbReference type="RefSeq" id="WP_116240961.1">
    <property type="nucleotide sequence ID" value="NZ_QUAB01000015.1"/>
</dbReference>
<name>A0A371NX51_9MICO</name>
<keyword evidence="3" id="KW-1185">Reference proteome</keyword>
<dbReference type="Gene3D" id="2.30.30.440">
    <property type="entry name" value="Domain of unknown function DUF1918"/>
    <property type="match status" value="1"/>
</dbReference>
<evidence type="ECO:0000313" key="3">
    <source>
        <dbReference type="Proteomes" id="UP000262172"/>
    </source>
</evidence>
<gene>
    <name evidence="2" type="ORF">DY023_02930</name>
</gene>
<feature type="domain" description="DUF1918" evidence="1">
    <location>
        <begin position="4"/>
        <end position="57"/>
    </location>
</feature>
<evidence type="ECO:0000259" key="1">
    <source>
        <dbReference type="Pfam" id="PF08940"/>
    </source>
</evidence>
<proteinExistence type="predicted"/>
<accession>A0A371NX51</accession>
<organism evidence="2 3">
    <name type="scientific">Microbacterium bovistercoris</name>
    <dbReference type="NCBI Taxonomy" id="2293570"/>
    <lineage>
        <taxon>Bacteria</taxon>
        <taxon>Bacillati</taxon>
        <taxon>Actinomycetota</taxon>
        <taxon>Actinomycetes</taxon>
        <taxon>Micrococcales</taxon>
        <taxon>Microbacteriaceae</taxon>
        <taxon>Microbacterium</taxon>
    </lineage>
</organism>
<evidence type="ECO:0000313" key="2">
    <source>
        <dbReference type="EMBL" id="REJ07717.1"/>
    </source>
</evidence>
<reference evidence="2 3" key="1">
    <citation type="submission" date="2018-08" db="EMBL/GenBank/DDBJ databases">
        <title>Isolation, diversity and antifungal activity of Actinobacteria from cow dung.</title>
        <authorList>
            <person name="Ling L."/>
        </authorList>
    </citation>
    <scope>NUCLEOTIDE SEQUENCE [LARGE SCALE GENOMIC DNA]</scope>
    <source>
        <strain evidence="2 3">NEAU-LLE</strain>
    </source>
</reference>
<dbReference type="EMBL" id="QUAB01000015">
    <property type="protein sequence ID" value="REJ07717.1"/>
    <property type="molecule type" value="Genomic_DNA"/>
</dbReference>
<dbReference type="OrthoDB" id="4828144at2"/>